<feature type="region of interest" description="Disordered" evidence="1">
    <location>
        <begin position="120"/>
        <end position="140"/>
    </location>
</feature>
<evidence type="ECO:0000313" key="3">
    <source>
        <dbReference type="Proteomes" id="UP001331761"/>
    </source>
</evidence>
<sequence length="199" mass="22958">MTNLYERTREAIMRMQAAQQFEMMSQMQMLGLLGMTPTVPTEMNRMMFENQLAVVNPFLANPLWNLHAEPSHMPLQSQLLPKLNDERHAESRSRDEQPLDLSRKSGLEAIIDIETANYNHKQRKQSQQLSKPTDKETTGYQSVFRQEEIVRNGYGIKRNYSQVDLTAAVNDIRASVVYGIPRSTLRNKIYKLEAAEEQA</sequence>
<comment type="caution">
    <text evidence="2">The sequence shown here is derived from an EMBL/GenBank/DDBJ whole genome shotgun (WGS) entry which is preliminary data.</text>
</comment>
<name>A0AAN8FHH6_TRICO</name>
<evidence type="ECO:0000256" key="1">
    <source>
        <dbReference type="SAM" id="MobiDB-lite"/>
    </source>
</evidence>
<protein>
    <submittedName>
        <fullName evidence="2">Helix-turn-helix protein</fullName>
    </submittedName>
</protein>
<proteinExistence type="predicted"/>
<feature type="non-terminal residue" evidence="2">
    <location>
        <position position="199"/>
    </location>
</feature>
<dbReference type="EMBL" id="WIXE01011805">
    <property type="protein sequence ID" value="KAK5976494.1"/>
    <property type="molecule type" value="Genomic_DNA"/>
</dbReference>
<reference evidence="2 3" key="1">
    <citation type="submission" date="2019-10" db="EMBL/GenBank/DDBJ databases">
        <title>Assembly and Annotation for the nematode Trichostrongylus colubriformis.</title>
        <authorList>
            <person name="Martin J."/>
        </authorList>
    </citation>
    <scope>NUCLEOTIDE SEQUENCE [LARGE SCALE GENOMIC DNA]</scope>
    <source>
        <strain evidence="2">G859</strain>
        <tissue evidence="2">Whole worm</tissue>
    </source>
</reference>
<dbReference type="AlphaFoldDB" id="A0AAN8FHH6"/>
<keyword evidence="3" id="KW-1185">Reference proteome</keyword>
<dbReference type="Gene3D" id="1.10.10.60">
    <property type="entry name" value="Homeodomain-like"/>
    <property type="match status" value="1"/>
</dbReference>
<organism evidence="2 3">
    <name type="scientific">Trichostrongylus colubriformis</name>
    <name type="common">Black scour worm</name>
    <dbReference type="NCBI Taxonomy" id="6319"/>
    <lineage>
        <taxon>Eukaryota</taxon>
        <taxon>Metazoa</taxon>
        <taxon>Ecdysozoa</taxon>
        <taxon>Nematoda</taxon>
        <taxon>Chromadorea</taxon>
        <taxon>Rhabditida</taxon>
        <taxon>Rhabditina</taxon>
        <taxon>Rhabditomorpha</taxon>
        <taxon>Strongyloidea</taxon>
        <taxon>Trichostrongylidae</taxon>
        <taxon>Trichostrongylus</taxon>
    </lineage>
</organism>
<accession>A0AAN8FHH6</accession>
<dbReference type="Proteomes" id="UP001331761">
    <property type="component" value="Unassembled WGS sequence"/>
</dbReference>
<gene>
    <name evidence="2" type="ORF">GCK32_016325</name>
</gene>
<evidence type="ECO:0000313" key="2">
    <source>
        <dbReference type="EMBL" id="KAK5976494.1"/>
    </source>
</evidence>